<protein>
    <submittedName>
        <fullName evidence="1">Uncharacterized protein</fullName>
    </submittedName>
</protein>
<reference evidence="1" key="1">
    <citation type="journal article" date="2023" name="Mol. Phylogenet. Evol.">
        <title>Genome-scale phylogeny and comparative genomics of the fungal order Sordariales.</title>
        <authorList>
            <person name="Hensen N."/>
            <person name="Bonometti L."/>
            <person name="Westerberg I."/>
            <person name="Brannstrom I.O."/>
            <person name="Guillou S."/>
            <person name="Cros-Aarteil S."/>
            <person name="Calhoun S."/>
            <person name="Haridas S."/>
            <person name="Kuo A."/>
            <person name="Mondo S."/>
            <person name="Pangilinan J."/>
            <person name="Riley R."/>
            <person name="LaButti K."/>
            <person name="Andreopoulos B."/>
            <person name="Lipzen A."/>
            <person name="Chen C."/>
            <person name="Yan M."/>
            <person name="Daum C."/>
            <person name="Ng V."/>
            <person name="Clum A."/>
            <person name="Steindorff A."/>
            <person name="Ohm R.A."/>
            <person name="Martin F."/>
            <person name="Silar P."/>
            <person name="Natvig D.O."/>
            <person name="Lalanne C."/>
            <person name="Gautier V."/>
            <person name="Ament-Velasquez S.L."/>
            <person name="Kruys A."/>
            <person name="Hutchinson M.I."/>
            <person name="Powell A.J."/>
            <person name="Barry K."/>
            <person name="Miller A.N."/>
            <person name="Grigoriev I.V."/>
            <person name="Debuchy R."/>
            <person name="Gladieux P."/>
            <person name="Hiltunen Thoren M."/>
            <person name="Johannesson H."/>
        </authorList>
    </citation>
    <scope>NUCLEOTIDE SEQUENCE</scope>
    <source>
        <strain evidence="1">PSN293</strain>
    </source>
</reference>
<gene>
    <name evidence="1" type="ORF">QBC37DRAFT_116235</name>
</gene>
<dbReference type="AlphaFoldDB" id="A0AAN6XUA5"/>
<reference evidence="1" key="2">
    <citation type="submission" date="2023-05" db="EMBL/GenBank/DDBJ databases">
        <authorList>
            <consortium name="Lawrence Berkeley National Laboratory"/>
            <person name="Steindorff A."/>
            <person name="Hensen N."/>
            <person name="Bonometti L."/>
            <person name="Westerberg I."/>
            <person name="Brannstrom I.O."/>
            <person name="Guillou S."/>
            <person name="Cros-Aarteil S."/>
            <person name="Calhoun S."/>
            <person name="Haridas S."/>
            <person name="Kuo A."/>
            <person name="Mondo S."/>
            <person name="Pangilinan J."/>
            <person name="Riley R."/>
            <person name="Labutti K."/>
            <person name="Andreopoulos B."/>
            <person name="Lipzen A."/>
            <person name="Chen C."/>
            <person name="Yanf M."/>
            <person name="Daum C."/>
            <person name="Ng V."/>
            <person name="Clum A."/>
            <person name="Ohm R."/>
            <person name="Martin F."/>
            <person name="Silar P."/>
            <person name="Natvig D."/>
            <person name="Lalanne C."/>
            <person name="Gautier V."/>
            <person name="Ament-Velasquez S.L."/>
            <person name="Kruys A."/>
            <person name="Hutchinson M.I."/>
            <person name="Powell A.J."/>
            <person name="Barry K."/>
            <person name="Miller A.N."/>
            <person name="Grigoriev I.V."/>
            <person name="Debuchy R."/>
            <person name="Gladieux P."/>
            <person name="Thoren M.H."/>
            <person name="Johannesson H."/>
        </authorList>
    </citation>
    <scope>NUCLEOTIDE SEQUENCE</scope>
    <source>
        <strain evidence="1">PSN293</strain>
    </source>
</reference>
<dbReference type="EMBL" id="MU858355">
    <property type="protein sequence ID" value="KAK4206758.1"/>
    <property type="molecule type" value="Genomic_DNA"/>
</dbReference>
<accession>A0AAN6XUA5</accession>
<dbReference type="Proteomes" id="UP001301769">
    <property type="component" value="Unassembled WGS sequence"/>
</dbReference>
<name>A0AAN6XUA5_9PEZI</name>
<comment type="caution">
    <text evidence="1">The sequence shown here is derived from an EMBL/GenBank/DDBJ whole genome shotgun (WGS) entry which is preliminary data.</text>
</comment>
<proteinExistence type="predicted"/>
<evidence type="ECO:0000313" key="1">
    <source>
        <dbReference type="EMBL" id="KAK4206758.1"/>
    </source>
</evidence>
<sequence length="66" mass="7553">MNPNQHSRLTPNELAFVRIHGIMFSKKSPEKLGPLMDEFLDGLDNHIGRSTRRWLEPGYVEAFLSG</sequence>
<evidence type="ECO:0000313" key="2">
    <source>
        <dbReference type="Proteomes" id="UP001301769"/>
    </source>
</evidence>
<keyword evidence="2" id="KW-1185">Reference proteome</keyword>
<organism evidence="1 2">
    <name type="scientific">Rhypophila decipiens</name>
    <dbReference type="NCBI Taxonomy" id="261697"/>
    <lineage>
        <taxon>Eukaryota</taxon>
        <taxon>Fungi</taxon>
        <taxon>Dikarya</taxon>
        <taxon>Ascomycota</taxon>
        <taxon>Pezizomycotina</taxon>
        <taxon>Sordariomycetes</taxon>
        <taxon>Sordariomycetidae</taxon>
        <taxon>Sordariales</taxon>
        <taxon>Naviculisporaceae</taxon>
        <taxon>Rhypophila</taxon>
    </lineage>
</organism>